<dbReference type="GO" id="GO:0008270">
    <property type="term" value="F:zinc ion binding"/>
    <property type="evidence" value="ECO:0007669"/>
    <property type="project" value="UniProtKB-UniRule"/>
</dbReference>
<keyword evidence="5 11" id="KW-0863">Zinc-finger</keyword>
<dbReference type="EMBL" id="UFQT01000562">
    <property type="protein sequence ID" value="SSX25330.1"/>
    <property type="molecule type" value="Genomic_DNA"/>
</dbReference>
<keyword evidence="4" id="KW-0677">Repeat</keyword>
<evidence type="ECO:0000256" key="8">
    <source>
        <dbReference type="ARBA" id="ARBA00023125"/>
    </source>
</evidence>
<comment type="similarity">
    <text evidence="2">Belongs to the krueppel C2H2-type zinc-finger protein family.</text>
</comment>
<evidence type="ECO:0000259" key="13">
    <source>
        <dbReference type="PROSITE" id="PS50157"/>
    </source>
</evidence>
<keyword evidence="8" id="KW-0238">DNA-binding</keyword>
<feature type="domain" description="C2H2-type" evidence="13">
    <location>
        <begin position="195"/>
        <end position="222"/>
    </location>
</feature>
<evidence type="ECO:0000256" key="9">
    <source>
        <dbReference type="ARBA" id="ARBA00023163"/>
    </source>
</evidence>
<dbReference type="PANTHER" id="PTHR24399">
    <property type="entry name" value="ZINC FINGER AND BTB DOMAIN-CONTAINING"/>
    <property type="match status" value="1"/>
</dbReference>
<dbReference type="InterPro" id="IPR012934">
    <property type="entry name" value="Znf_AD"/>
</dbReference>
<evidence type="ECO:0000256" key="6">
    <source>
        <dbReference type="ARBA" id="ARBA00022833"/>
    </source>
</evidence>
<sequence>MEFNFNSICRTCMSETAELHSIYEIETLKKIKICCGVQVGTNDGLPGKICQVCLNEVDQAFSFRERVKRSDISLRQILTNINNKKKSGNVTAKKDVTETVNVKAEPDDDGDSNQVMEVEYLEFEGDFPDAAEMKYSDDEDDVDEKDKENPAIMNVKCELEEENVVQQFQCEECLQCFKDKRTMVRHKYVHMGKQFKCTLCEKAYNRPDKLTAHMRKHSEDECRAEEEERKTVPGAPYECDKCAEKFNVKKQLRAHFYDSKSCSIQFECDQCHKILVTRKNYFRHLSVVHVNIKKEEDTDSENDSEKEIKVKPSTRFQCDKCNVHFASEKYYRLHIENNKCNNEPYTCHICFTVFSGKKALRRHTYTHKTEKYECNLCDKEFGRPDLLTYHKKRDHNIESDPTQLVHDPTLDPNEFGQYQCQACSAILKDRRNLKRHYLMHSDIKYKCTVCNKEYNRRYEMTKHMKSVHGEPNPAPQIIKKEKEPKQEIYKCETCSKEFTKRYKYKEHLAVHSDVRPFLCGQCGQAFKNKQTFLNHEIRHGDVKPFKCEECSKGYYTKKDLAVHVRSHTGEKPYVCTECGASYTRSDSLANHWKKHTGERPHACEFCPKRFIKAEKLKIHRRIHTGERPYACWICDQRFTQKYDMVKHARRHQEYHAPPNTTVVLN</sequence>
<feature type="domain" description="C2H2-type" evidence="13">
    <location>
        <begin position="545"/>
        <end position="572"/>
    </location>
</feature>
<feature type="domain" description="C2H2-type" evidence="13">
    <location>
        <begin position="601"/>
        <end position="628"/>
    </location>
</feature>
<dbReference type="SMART" id="SM00355">
    <property type="entry name" value="ZnF_C2H2"/>
    <property type="match status" value="15"/>
</dbReference>
<protein>
    <submittedName>
        <fullName evidence="15">CSON012213 protein</fullName>
    </submittedName>
</protein>
<dbReference type="AlphaFoldDB" id="A0A336M5N0"/>
<dbReference type="GO" id="GO:0000978">
    <property type="term" value="F:RNA polymerase II cis-regulatory region sequence-specific DNA binding"/>
    <property type="evidence" value="ECO:0007669"/>
    <property type="project" value="TreeGrafter"/>
</dbReference>
<feature type="domain" description="C2H2-type" evidence="13">
    <location>
        <begin position="168"/>
        <end position="195"/>
    </location>
</feature>
<evidence type="ECO:0000256" key="12">
    <source>
        <dbReference type="PROSITE-ProRule" id="PRU01263"/>
    </source>
</evidence>
<dbReference type="Gene3D" id="3.40.1800.20">
    <property type="match status" value="1"/>
</dbReference>
<dbReference type="FunFam" id="3.30.160.60:FF:001498">
    <property type="entry name" value="Zinc finger protein 404"/>
    <property type="match status" value="1"/>
</dbReference>
<dbReference type="GO" id="GO:0005654">
    <property type="term" value="C:nucleoplasm"/>
    <property type="evidence" value="ECO:0007669"/>
    <property type="project" value="TreeGrafter"/>
</dbReference>
<organism evidence="15">
    <name type="scientific">Culicoides sonorensis</name>
    <name type="common">Biting midge</name>
    <dbReference type="NCBI Taxonomy" id="179676"/>
    <lineage>
        <taxon>Eukaryota</taxon>
        <taxon>Metazoa</taxon>
        <taxon>Ecdysozoa</taxon>
        <taxon>Arthropoda</taxon>
        <taxon>Hexapoda</taxon>
        <taxon>Insecta</taxon>
        <taxon>Pterygota</taxon>
        <taxon>Neoptera</taxon>
        <taxon>Endopterygota</taxon>
        <taxon>Diptera</taxon>
        <taxon>Nematocera</taxon>
        <taxon>Chironomoidea</taxon>
        <taxon>Ceratopogonidae</taxon>
        <taxon>Ceratopogoninae</taxon>
        <taxon>Culicoides</taxon>
        <taxon>Monoculicoides</taxon>
    </lineage>
</organism>
<dbReference type="Pfam" id="PF07776">
    <property type="entry name" value="zf-AD"/>
    <property type="match status" value="1"/>
</dbReference>
<evidence type="ECO:0000256" key="10">
    <source>
        <dbReference type="ARBA" id="ARBA00023242"/>
    </source>
</evidence>
<feature type="domain" description="C2H2-type" evidence="13">
    <location>
        <begin position="445"/>
        <end position="473"/>
    </location>
</feature>
<evidence type="ECO:0000256" key="3">
    <source>
        <dbReference type="ARBA" id="ARBA00022723"/>
    </source>
</evidence>
<evidence type="ECO:0000256" key="11">
    <source>
        <dbReference type="PROSITE-ProRule" id="PRU00042"/>
    </source>
</evidence>
<feature type="binding site" evidence="12">
    <location>
        <position position="53"/>
    </location>
    <ligand>
        <name>Zn(2+)</name>
        <dbReference type="ChEBI" id="CHEBI:29105"/>
    </ligand>
</feature>
<dbReference type="PROSITE" id="PS51915">
    <property type="entry name" value="ZAD"/>
    <property type="match status" value="1"/>
</dbReference>
<feature type="domain" description="C2H2-type" evidence="13">
    <location>
        <begin position="517"/>
        <end position="544"/>
    </location>
</feature>
<evidence type="ECO:0000256" key="5">
    <source>
        <dbReference type="ARBA" id="ARBA00022771"/>
    </source>
</evidence>
<dbReference type="OMA" id="DYECEAC"/>
<dbReference type="PANTHER" id="PTHR24399:SF70">
    <property type="entry name" value="C2H2-TYPE DOMAIN-CONTAINING PROTEIN"/>
    <property type="match status" value="1"/>
</dbReference>
<dbReference type="Gene3D" id="3.30.160.60">
    <property type="entry name" value="Classic Zinc Finger"/>
    <property type="match status" value="10"/>
</dbReference>
<dbReference type="SMART" id="SM00868">
    <property type="entry name" value="zf-AD"/>
    <property type="match status" value="1"/>
</dbReference>
<keyword evidence="9" id="KW-0804">Transcription</keyword>
<feature type="domain" description="C2H2-type" evidence="13">
    <location>
        <begin position="489"/>
        <end position="516"/>
    </location>
</feature>
<comment type="subcellular location">
    <subcellularLocation>
        <location evidence="1">Nucleus</location>
    </subcellularLocation>
</comment>
<dbReference type="VEuPathDB" id="VectorBase:CSON012213"/>
<keyword evidence="10" id="KW-0539">Nucleus</keyword>
<feature type="domain" description="C2H2-type" evidence="13">
    <location>
        <begin position="345"/>
        <end position="372"/>
    </location>
</feature>
<feature type="binding site" evidence="12">
    <location>
        <position position="12"/>
    </location>
    <ligand>
        <name>Zn(2+)</name>
        <dbReference type="ChEBI" id="CHEBI:29105"/>
    </ligand>
</feature>
<evidence type="ECO:0000256" key="2">
    <source>
        <dbReference type="ARBA" id="ARBA00006991"/>
    </source>
</evidence>
<evidence type="ECO:0000256" key="4">
    <source>
        <dbReference type="ARBA" id="ARBA00022737"/>
    </source>
</evidence>
<evidence type="ECO:0000256" key="7">
    <source>
        <dbReference type="ARBA" id="ARBA00023015"/>
    </source>
</evidence>
<accession>A0A336M5N0</accession>
<dbReference type="SUPFAM" id="SSF57667">
    <property type="entry name" value="beta-beta-alpha zinc fingers"/>
    <property type="match status" value="6"/>
</dbReference>
<feature type="domain" description="C2H2-type" evidence="13">
    <location>
        <begin position="573"/>
        <end position="600"/>
    </location>
</feature>
<dbReference type="Pfam" id="PF00096">
    <property type="entry name" value="zf-C2H2"/>
    <property type="match status" value="8"/>
</dbReference>
<dbReference type="InterPro" id="IPR036236">
    <property type="entry name" value="Znf_C2H2_sf"/>
</dbReference>
<feature type="binding site" evidence="12">
    <location>
        <position position="9"/>
    </location>
    <ligand>
        <name>Zn(2+)</name>
        <dbReference type="ChEBI" id="CHEBI:29105"/>
    </ligand>
</feature>
<dbReference type="FunFam" id="3.30.160.60:FF:000110">
    <property type="entry name" value="Zinc finger protein-like"/>
    <property type="match status" value="1"/>
</dbReference>
<gene>
    <name evidence="15" type="primary">CSON012213</name>
</gene>
<feature type="domain" description="C2H2-type" evidence="13">
    <location>
        <begin position="266"/>
        <end position="294"/>
    </location>
</feature>
<dbReference type="FunFam" id="3.30.160.60:FF:001370">
    <property type="entry name" value="Zinc finger protein"/>
    <property type="match status" value="1"/>
</dbReference>
<name>A0A336M5N0_CULSO</name>
<dbReference type="FunFam" id="3.30.160.60:FF:001119">
    <property type="entry name" value="zinc finger protein 408"/>
    <property type="match status" value="1"/>
</dbReference>
<evidence type="ECO:0000313" key="15">
    <source>
        <dbReference type="EMBL" id="SSX25330.1"/>
    </source>
</evidence>
<reference evidence="15" key="1">
    <citation type="submission" date="2018-07" db="EMBL/GenBank/DDBJ databases">
        <authorList>
            <person name="Quirk P.G."/>
            <person name="Krulwich T.A."/>
        </authorList>
    </citation>
    <scope>NUCLEOTIDE SEQUENCE</scope>
</reference>
<dbReference type="InterPro" id="IPR013087">
    <property type="entry name" value="Znf_C2H2_type"/>
</dbReference>
<dbReference type="SUPFAM" id="SSF57716">
    <property type="entry name" value="Glucocorticoid receptor-like (DNA-binding domain)"/>
    <property type="match status" value="1"/>
</dbReference>
<dbReference type="PROSITE" id="PS00028">
    <property type="entry name" value="ZINC_FINGER_C2H2_1"/>
    <property type="match status" value="13"/>
</dbReference>
<feature type="domain" description="C2H2-type" evidence="13">
    <location>
        <begin position="418"/>
        <end position="445"/>
    </location>
</feature>
<feature type="domain" description="ZAD" evidence="14">
    <location>
        <begin position="7"/>
        <end position="77"/>
    </location>
</feature>
<keyword evidence="6 12" id="KW-0862">Zinc</keyword>
<dbReference type="Pfam" id="PF13912">
    <property type="entry name" value="zf-C2H2_6"/>
    <property type="match status" value="1"/>
</dbReference>
<keyword evidence="7" id="KW-0805">Transcription regulation</keyword>
<evidence type="ECO:0000259" key="14">
    <source>
        <dbReference type="PROSITE" id="PS51915"/>
    </source>
</evidence>
<proteinExistence type="inferred from homology"/>
<feature type="domain" description="C2H2-type" evidence="13">
    <location>
        <begin position="372"/>
        <end position="400"/>
    </location>
</feature>
<feature type="binding site" evidence="12">
    <location>
        <position position="50"/>
    </location>
    <ligand>
        <name>Zn(2+)</name>
        <dbReference type="ChEBI" id="CHEBI:29105"/>
    </ligand>
</feature>
<keyword evidence="3 12" id="KW-0479">Metal-binding</keyword>
<feature type="domain" description="C2H2-type" evidence="13">
    <location>
        <begin position="629"/>
        <end position="656"/>
    </location>
</feature>
<dbReference type="GO" id="GO:0001227">
    <property type="term" value="F:DNA-binding transcription repressor activity, RNA polymerase II-specific"/>
    <property type="evidence" value="ECO:0007669"/>
    <property type="project" value="TreeGrafter"/>
</dbReference>
<evidence type="ECO:0000256" key="1">
    <source>
        <dbReference type="ARBA" id="ARBA00004123"/>
    </source>
</evidence>
<dbReference type="PROSITE" id="PS50157">
    <property type="entry name" value="ZINC_FINGER_C2H2_2"/>
    <property type="match status" value="13"/>
</dbReference>